<keyword evidence="3" id="KW-1185">Reference proteome</keyword>
<proteinExistence type="predicted"/>
<gene>
    <name evidence="2" type="ORF">GSOID_T00002523001</name>
</gene>
<dbReference type="AlphaFoldDB" id="E4X5X8"/>
<dbReference type="InParanoid" id="E4X5X8"/>
<dbReference type="EMBL" id="FN653026">
    <property type="protein sequence ID" value="CBY07542.1"/>
    <property type="molecule type" value="Genomic_DNA"/>
</dbReference>
<protein>
    <submittedName>
        <fullName evidence="2">Uncharacterized protein</fullName>
    </submittedName>
</protein>
<evidence type="ECO:0000313" key="3">
    <source>
        <dbReference type="Proteomes" id="UP000001307"/>
    </source>
</evidence>
<feature type="region of interest" description="Disordered" evidence="1">
    <location>
        <begin position="1"/>
        <end position="44"/>
    </location>
</feature>
<feature type="compositionally biased region" description="Acidic residues" evidence="1">
    <location>
        <begin position="61"/>
        <end position="74"/>
    </location>
</feature>
<reference evidence="2" key="1">
    <citation type="journal article" date="2010" name="Science">
        <title>Plasticity of animal genome architecture unmasked by rapid evolution of a pelagic tunicate.</title>
        <authorList>
            <person name="Denoeud F."/>
            <person name="Henriet S."/>
            <person name="Mungpakdee S."/>
            <person name="Aury J.M."/>
            <person name="Da Silva C."/>
            <person name="Brinkmann H."/>
            <person name="Mikhaleva J."/>
            <person name="Olsen L.C."/>
            <person name="Jubin C."/>
            <person name="Canestro C."/>
            <person name="Bouquet J.M."/>
            <person name="Danks G."/>
            <person name="Poulain J."/>
            <person name="Campsteijn C."/>
            <person name="Adamski M."/>
            <person name="Cross I."/>
            <person name="Yadetie F."/>
            <person name="Muffato M."/>
            <person name="Louis A."/>
            <person name="Butcher S."/>
            <person name="Tsagkogeorga G."/>
            <person name="Konrad A."/>
            <person name="Singh S."/>
            <person name="Jensen M.F."/>
            <person name="Cong E.H."/>
            <person name="Eikeseth-Otteraa H."/>
            <person name="Noel B."/>
            <person name="Anthouard V."/>
            <person name="Porcel B.M."/>
            <person name="Kachouri-Lafond R."/>
            <person name="Nishino A."/>
            <person name="Ugolini M."/>
            <person name="Chourrout P."/>
            <person name="Nishida H."/>
            <person name="Aasland R."/>
            <person name="Huzurbazar S."/>
            <person name="Westhof E."/>
            <person name="Delsuc F."/>
            <person name="Lehrach H."/>
            <person name="Reinhardt R."/>
            <person name="Weissenbach J."/>
            <person name="Roy S.W."/>
            <person name="Artiguenave F."/>
            <person name="Postlethwait J.H."/>
            <person name="Manak J.R."/>
            <person name="Thompson E.M."/>
            <person name="Jaillon O."/>
            <person name="Du Pasquier L."/>
            <person name="Boudinot P."/>
            <person name="Liberles D.A."/>
            <person name="Volff J.N."/>
            <person name="Philippe H."/>
            <person name="Lenhard B."/>
            <person name="Roest Crollius H."/>
            <person name="Wincker P."/>
            <person name="Chourrout D."/>
        </authorList>
    </citation>
    <scope>NUCLEOTIDE SEQUENCE [LARGE SCALE GENOMIC DNA]</scope>
</reference>
<dbReference type="Proteomes" id="UP000001307">
    <property type="component" value="Unassembled WGS sequence"/>
</dbReference>
<name>E4X5X8_OIKDI</name>
<organism evidence="2">
    <name type="scientific">Oikopleura dioica</name>
    <name type="common">Tunicate</name>
    <dbReference type="NCBI Taxonomy" id="34765"/>
    <lineage>
        <taxon>Eukaryota</taxon>
        <taxon>Metazoa</taxon>
        <taxon>Chordata</taxon>
        <taxon>Tunicata</taxon>
        <taxon>Appendicularia</taxon>
        <taxon>Copelata</taxon>
        <taxon>Oikopleuridae</taxon>
        <taxon>Oikopleura</taxon>
    </lineage>
</organism>
<feature type="region of interest" description="Disordered" evidence="1">
    <location>
        <begin position="61"/>
        <end position="116"/>
    </location>
</feature>
<feature type="compositionally biased region" description="Polar residues" evidence="1">
    <location>
        <begin position="7"/>
        <end position="29"/>
    </location>
</feature>
<evidence type="ECO:0000256" key="1">
    <source>
        <dbReference type="SAM" id="MobiDB-lite"/>
    </source>
</evidence>
<evidence type="ECO:0000313" key="2">
    <source>
        <dbReference type="EMBL" id="CBY07542.1"/>
    </source>
</evidence>
<sequence length="341" mass="37586">MLRTDTRASTLPRSQILQKPRTTTQTSIPTLLDPGFLKSEPKDDDYIVELQSDDEDCTYFGDFLEEDKENDDQAVPDKAPTPGPPFEPGLMFKPGTAPQPGPAFQLSPPSKSHPLIQSDPASQLIFPSEPDSQGEISTDSCDQDYYLPDDNTPFLDIIQSMSDKTETKFDDPTEVTIKVEDGVTNKVHGPKVVSDKAQNIPPAAQLPIKGTTKQIPKGKRPIRKVKASFSILSRDRPQQLIGLQNNPGLVAIPISSSTSEPFPKQIKLNGQRLNVIQLPNLINGMTVTTTPIPPVSSARNGLQETTIFSLPEMNDVSNSFKLVNIPENDQQMTKYPIWEIP</sequence>
<accession>E4X5X8</accession>